<dbReference type="SMART" id="SM00483">
    <property type="entry name" value="POLXc"/>
    <property type="match status" value="1"/>
</dbReference>
<comment type="catalytic activity">
    <reaction evidence="7">
        <text>DNA(n) + a 2'-deoxyribonucleoside 5'-triphosphate = DNA(n+1) + diphosphate</text>
        <dbReference type="Rhea" id="RHEA:22508"/>
        <dbReference type="Rhea" id="RHEA-COMP:17339"/>
        <dbReference type="Rhea" id="RHEA-COMP:17340"/>
        <dbReference type="ChEBI" id="CHEBI:33019"/>
        <dbReference type="ChEBI" id="CHEBI:61560"/>
        <dbReference type="ChEBI" id="CHEBI:173112"/>
        <dbReference type="EC" id="2.7.7.7"/>
    </reaction>
</comment>
<dbReference type="PANTHER" id="PTHR36928:SF1">
    <property type="entry name" value="PHOSPHATASE YCDX-RELATED"/>
    <property type="match status" value="1"/>
</dbReference>
<evidence type="ECO:0000256" key="6">
    <source>
        <dbReference type="ARBA" id="ARBA00023204"/>
    </source>
</evidence>
<dbReference type="Gene3D" id="3.30.460.10">
    <property type="entry name" value="Beta Polymerase, domain 2"/>
    <property type="match status" value="1"/>
</dbReference>
<evidence type="ECO:0000256" key="1">
    <source>
        <dbReference type="ARBA" id="ARBA00012417"/>
    </source>
</evidence>
<dbReference type="SUPFAM" id="SSF89550">
    <property type="entry name" value="PHP domain-like"/>
    <property type="match status" value="1"/>
</dbReference>
<dbReference type="InterPro" id="IPR050243">
    <property type="entry name" value="PHP_phosphatase"/>
</dbReference>
<dbReference type="InterPro" id="IPR016195">
    <property type="entry name" value="Pol/histidinol_Pase-like"/>
</dbReference>
<gene>
    <name evidence="9" type="ORF">UT63_C0069G0008</name>
</gene>
<proteinExistence type="predicted"/>
<dbReference type="InterPro" id="IPR047967">
    <property type="entry name" value="PolX_PHP"/>
</dbReference>
<dbReference type="InterPro" id="IPR037160">
    <property type="entry name" value="DNA_Pol_thumb_sf"/>
</dbReference>
<name>A0A0G0S9M8_9BACT</name>
<dbReference type="InterPro" id="IPR002054">
    <property type="entry name" value="DNA-dir_DNA_pol_X"/>
</dbReference>
<dbReference type="EC" id="2.7.7.7" evidence="1"/>
<evidence type="ECO:0000259" key="8">
    <source>
        <dbReference type="SMART" id="SM00483"/>
    </source>
</evidence>
<dbReference type="InterPro" id="IPR004013">
    <property type="entry name" value="PHP_dom"/>
</dbReference>
<comment type="caution">
    <text evidence="9">The sequence shown here is derived from an EMBL/GenBank/DDBJ whole genome shotgun (WGS) entry which is preliminary data.</text>
</comment>
<dbReference type="InterPro" id="IPR002008">
    <property type="entry name" value="DNA_pol_X_beta-like"/>
</dbReference>
<dbReference type="InterPro" id="IPR022311">
    <property type="entry name" value="PolX-like"/>
</dbReference>
<sequence>MISNKEIARILRNVAVCYELTEENPFKIIAYNKAADEIENLNIEAYDLWREGKLKKVPGVGPSIHSHLEEIFKKGKSKHFEEVFSKVPASIFPILELQGVGPKKAYKLVTELHLTNPETAVDDLKKAADEGKIAPLKTFGETSQKDILEAIGFYKRRKGSMQRMPLPYAYKTAQTLMDYLKEIPEVEKIETTGSLRRMVSTIGDIDIAVATRNPEKVVKHFVNYSGKLKLIEQGPSGASIILNNGKQVDLRVCLPQTFGSMLQYFTGSKNHNIHLREYALKKGLSLSEYGIKPLKKLQSFKDPKLQRYNRKLGLYEFQEEKDFYEALGMEWITPELREDRGEIIASINHKLPRLVTIKDIKGDLQIHSSYNLEPSHDLGKNSMEEIAQRAKELDYEYVAYTDHNPGISNHSESKINSIMKRRFNYIEQLKESIKSVRILNMLEVDIVGNGTLSLPNQSFDFVDAVLVGIHSSFEMTRDEMTKRIIKGLSHPKAKILAHPTSRIINQRDPVDADWEKIFKFCRQQGKAVEINAHPNRLDLDSTLIIEGKKIGVKFSLGTDSHDTETMGFMHYGVTFARKGWLTRGDILNCMDYNKLLEWLHR</sequence>
<dbReference type="InterPro" id="IPR029398">
    <property type="entry name" value="PolB_thumb"/>
</dbReference>
<dbReference type="Proteomes" id="UP000034539">
    <property type="component" value="Unassembled WGS sequence"/>
</dbReference>
<dbReference type="SUPFAM" id="SSF81301">
    <property type="entry name" value="Nucleotidyltransferase"/>
    <property type="match status" value="1"/>
</dbReference>
<dbReference type="Gene3D" id="3.20.20.140">
    <property type="entry name" value="Metal-dependent hydrolases"/>
    <property type="match status" value="1"/>
</dbReference>
<dbReference type="GO" id="GO:0042578">
    <property type="term" value="F:phosphoric ester hydrolase activity"/>
    <property type="evidence" value="ECO:0007669"/>
    <property type="project" value="TreeGrafter"/>
</dbReference>
<dbReference type="Pfam" id="PF14791">
    <property type="entry name" value="DNA_pol_B_thumb"/>
    <property type="match status" value="1"/>
</dbReference>
<dbReference type="InterPro" id="IPR010996">
    <property type="entry name" value="HHH_MUS81"/>
</dbReference>
<dbReference type="GO" id="GO:0005829">
    <property type="term" value="C:cytosol"/>
    <property type="evidence" value="ECO:0007669"/>
    <property type="project" value="TreeGrafter"/>
</dbReference>
<organism evidence="9 10">
    <name type="scientific">Candidatus Gottesmanbacteria bacterium GW2011_GWC2_39_8</name>
    <dbReference type="NCBI Taxonomy" id="1618450"/>
    <lineage>
        <taxon>Bacteria</taxon>
        <taxon>Candidatus Gottesmaniibacteriota</taxon>
    </lineage>
</organism>
<dbReference type="InterPro" id="IPR027421">
    <property type="entry name" value="DNA_pol_lamdba_lyase_dom_sf"/>
</dbReference>
<dbReference type="Pfam" id="PF02811">
    <property type="entry name" value="PHP"/>
    <property type="match status" value="1"/>
</dbReference>
<dbReference type="PIRSF" id="PIRSF005047">
    <property type="entry name" value="UCP005047_YshC"/>
    <property type="match status" value="1"/>
</dbReference>
<dbReference type="GO" id="GO:0008270">
    <property type="term" value="F:zinc ion binding"/>
    <property type="evidence" value="ECO:0007669"/>
    <property type="project" value="TreeGrafter"/>
</dbReference>
<dbReference type="Gene3D" id="3.30.210.10">
    <property type="entry name" value="DNA polymerase, thumb domain"/>
    <property type="match status" value="1"/>
</dbReference>
<dbReference type="AlphaFoldDB" id="A0A0G0S9M8"/>
<evidence type="ECO:0000313" key="9">
    <source>
        <dbReference type="EMBL" id="KKR31470.1"/>
    </source>
</evidence>
<dbReference type="EMBL" id="LBXN01000069">
    <property type="protein sequence ID" value="KKR31470.1"/>
    <property type="molecule type" value="Genomic_DNA"/>
</dbReference>
<dbReference type="GO" id="GO:0006281">
    <property type="term" value="P:DNA repair"/>
    <property type="evidence" value="ECO:0007669"/>
    <property type="project" value="UniProtKB-KW"/>
</dbReference>
<dbReference type="GO" id="GO:0003677">
    <property type="term" value="F:DNA binding"/>
    <property type="evidence" value="ECO:0007669"/>
    <property type="project" value="InterPro"/>
</dbReference>
<dbReference type="CDD" id="cd00141">
    <property type="entry name" value="NT_POLXc"/>
    <property type="match status" value="1"/>
</dbReference>
<accession>A0A0G0S9M8</accession>
<dbReference type="Pfam" id="PF14716">
    <property type="entry name" value="HHH_8"/>
    <property type="match status" value="1"/>
</dbReference>
<evidence type="ECO:0000313" key="10">
    <source>
        <dbReference type="Proteomes" id="UP000034539"/>
    </source>
</evidence>
<dbReference type="PRINTS" id="PR00870">
    <property type="entry name" value="DNAPOLXBETA"/>
</dbReference>
<feature type="domain" description="DNA-directed DNA polymerase X" evidence="8">
    <location>
        <begin position="2"/>
        <end position="338"/>
    </location>
</feature>
<keyword evidence="6" id="KW-0234">DNA repair</keyword>
<evidence type="ECO:0000256" key="5">
    <source>
        <dbReference type="ARBA" id="ARBA00022932"/>
    </source>
</evidence>
<dbReference type="GO" id="GO:0003887">
    <property type="term" value="F:DNA-directed DNA polymerase activity"/>
    <property type="evidence" value="ECO:0007669"/>
    <property type="project" value="UniProtKB-KW"/>
</dbReference>
<dbReference type="CDD" id="cd07436">
    <property type="entry name" value="PHP_PolX"/>
    <property type="match status" value="1"/>
</dbReference>
<dbReference type="PANTHER" id="PTHR36928">
    <property type="entry name" value="PHOSPHATASE YCDX-RELATED"/>
    <property type="match status" value="1"/>
</dbReference>
<reference evidence="9 10" key="1">
    <citation type="journal article" date="2015" name="Nature">
        <title>rRNA introns, odd ribosomes, and small enigmatic genomes across a large radiation of phyla.</title>
        <authorList>
            <person name="Brown C.T."/>
            <person name="Hug L.A."/>
            <person name="Thomas B.C."/>
            <person name="Sharon I."/>
            <person name="Castelle C.J."/>
            <person name="Singh A."/>
            <person name="Wilkins M.J."/>
            <person name="Williams K.H."/>
            <person name="Banfield J.F."/>
        </authorList>
    </citation>
    <scope>NUCLEOTIDE SEQUENCE [LARGE SCALE GENOMIC DNA]</scope>
</reference>
<keyword evidence="2" id="KW-0808">Transferase</keyword>
<keyword evidence="4" id="KW-0227">DNA damage</keyword>
<evidence type="ECO:0000256" key="3">
    <source>
        <dbReference type="ARBA" id="ARBA00022695"/>
    </source>
</evidence>
<dbReference type="InterPro" id="IPR043519">
    <property type="entry name" value="NT_sf"/>
</dbReference>
<evidence type="ECO:0000256" key="4">
    <source>
        <dbReference type="ARBA" id="ARBA00022763"/>
    </source>
</evidence>
<evidence type="ECO:0000256" key="7">
    <source>
        <dbReference type="ARBA" id="ARBA00049244"/>
    </source>
</evidence>
<dbReference type="Gene3D" id="1.10.150.20">
    <property type="entry name" value="5' to 3' exonuclease, C-terminal subdomain"/>
    <property type="match status" value="1"/>
</dbReference>
<dbReference type="SUPFAM" id="SSF47802">
    <property type="entry name" value="DNA polymerase beta, N-terminal domain-like"/>
    <property type="match status" value="1"/>
</dbReference>
<evidence type="ECO:0000256" key="2">
    <source>
        <dbReference type="ARBA" id="ARBA00022679"/>
    </source>
</evidence>
<keyword evidence="3" id="KW-0548">Nucleotidyltransferase</keyword>
<keyword evidence="5" id="KW-0239">DNA-directed DNA polymerase</keyword>
<dbReference type="Gene3D" id="1.10.150.110">
    <property type="entry name" value="DNA polymerase beta, N-terminal domain-like"/>
    <property type="match status" value="1"/>
</dbReference>
<protein>
    <recommendedName>
        <fullName evidence="1">DNA-directed DNA polymerase</fullName>
        <ecNumber evidence="1">2.7.7.7</ecNumber>
    </recommendedName>
</protein>